<evidence type="ECO:0000256" key="1">
    <source>
        <dbReference type="SAM" id="MobiDB-lite"/>
    </source>
</evidence>
<keyword evidence="3" id="KW-1185">Reference proteome</keyword>
<accession>A0ABP6H114</accession>
<organism evidence="2 3">
    <name type="scientific">Actinocorallia aurantiaca</name>
    <dbReference type="NCBI Taxonomy" id="46204"/>
    <lineage>
        <taxon>Bacteria</taxon>
        <taxon>Bacillati</taxon>
        <taxon>Actinomycetota</taxon>
        <taxon>Actinomycetes</taxon>
        <taxon>Streptosporangiales</taxon>
        <taxon>Thermomonosporaceae</taxon>
        <taxon>Actinocorallia</taxon>
    </lineage>
</organism>
<protein>
    <submittedName>
        <fullName evidence="2">Uncharacterized protein</fullName>
    </submittedName>
</protein>
<comment type="caution">
    <text evidence="2">The sequence shown here is derived from an EMBL/GenBank/DDBJ whole genome shotgun (WGS) entry which is preliminary data.</text>
</comment>
<reference evidence="3" key="1">
    <citation type="journal article" date="2019" name="Int. J. Syst. Evol. Microbiol.">
        <title>The Global Catalogue of Microorganisms (GCM) 10K type strain sequencing project: providing services to taxonomists for standard genome sequencing and annotation.</title>
        <authorList>
            <consortium name="The Broad Institute Genomics Platform"/>
            <consortium name="The Broad Institute Genome Sequencing Center for Infectious Disease"/>
            <person name="Wu L."/>
            <person name="Ma J."/>
        </authorList>
    </citation>
    <scope>NUCLEOTIDE SEQUENCE [LARGE SCALE GENOMIC DNA]</scope>
    <source>
        <strain evidence="3">JCM 8201</strain>
    </source>
</reference>
<feature type="compositionally biased region" description="Polar residues" evidence="1">
    <location>
        <begin position="26"/>
        <end position="45"/>
    </location>
</feature>
<evidence type="ECO:0000313" key="2">
    <source>
        <dbReference type="EMBL" id="GAA2733833.1"/>
    </source>
</evidence>
<dbReference type="EMBL" id="BAAATZ010000026">
    <property type="protein sequence ID" value="GAA2733833.1"/>
    <property type="molecule type" value="Genomic_DNA"/>
</dbReference>
<gene>
    <name evidence="2" type="ORF">GCM10010439_54840</name>
</gene>
<feature type="compositionally biased region" description="Basic and acidic residues" evidence="1">
    <location>
        <begin position="71"/>
        <end position="92"/>
    </location>
</feature>
<feature type="region of interest" description="Disordered" evidence="1">
    <location>
        <begin position="1"/>
        <end position="92"/>
    </location>
</feature>
<dbReference type="Proteomes" id="UP001501842">
    <property type="component" value="Unassembled WGS sequence"/>
</dbReference>
<sequence length="158" mass="17770">MQSDATRSGHRVTNMLIFERSRGKPTATTNDITAPSSHTSPNSPYDQAKDDQDVVKSTAAQEDSQMEPLETDAHEKPTRSRRKQDQKDNDAKYVRMSFNLGIESANVFKALIERKGLSITEGIRRAIAIWKFFEEETSKGNQIAVIEQDGSIHKAYLL</sequence>
<proteinExistence type="predicted"/>
<evidence type="ECO:0000313" key="3">
    <source>
        <dbReference type="Proteomes" id="UP001501842"/>
    </source>
</evidence>
<name>A0ABP6H114_9ACTN</name>